<dbReference type="Pfam" id="PF00005">
    <property type="entry name" value="ABC_tran"/>
    <property type="match status" value="1"/>
</dbReference>
<dbReference type="AlphaFoldDB" id="A0ABD5RGH5"/>
<evidence type="ECO:0000259" key="5">
    <source>
        <dbReference type="PROSITE" id="PS50893"/>
    </source>
</evidence>
<dbReference type="InterPro" id="IPR017871">
    <property type="entry name" value="ABC_transporter-like_CS"/>
</dbReference>
<keyword evidence="3" id="KW-0547">Nucleotide-binding</keyword>
<proteinExistence type="inferred from homology"/>
<evidence type="ECO:0000256" key="4">
    <source>
        <dbReference type="ARBA" id="ARBA00022840"/>
    </source>
</evidence>
<keyword evidence="4 6" id="KW-0067">ATP-binding</keyword>
<dbReference type="NCBIfam" id="TIGR01727">
    <property type="entry name" value="oligo_HPY"/>
    <property type="match status" value="1"/>
</dbReference>
<dbReference type="Pfam" id="PF08352">
    <property type="entry name" value="oligo_HPY"/>
    <property type="match status" value="1"/>
</dbReference>
<evidence type="ECO:0000256" key="3">
    <source>
        <dbReference type="ARBA" id="ARBA00022741"/>
    </source>
</evidence>
<dbReference type="PROSITE" id="PS00211">
    <property type="entry name" value="ABC_TRANSPORTER_1"/>
    <property type="match status" value="1"/>
</dbReference>
<comment type="caution">
    <text evidence="6">The sequence shown here is derived from an EMBL/GenBank/DDBJ whole genome shotgun (WGS) entry which is preliminary data.</text>
</comment>
<dbReference type="Gene3D" id="3.40.50.300">
    <property type="entry name" value="P-loop containing nucleotide triphosphate hydrolases"/>
    <property type="match status" value="1"/>
</dbReference>
<dbReference type="InterPro" id="IPR003439">
    <property type="entry name" value="ABC_transporter-like_ATP-bd"/>
</dbReference>
<feature type="domain" description="ABC transporter" evidence="5">
    <location>
        <begin position="6"/>
        <end position="259"/>
    </location>
</feature>
<gene>
    <name evidence="6" type="ORF">ACFPJ5_19910</name>
</gene>
<dbReference type="InterPro" id="IPR003593">
    <property type="entry name" value="AAA+_ATPase"/>
</dbReference>
<keyword evidence="2" id="KW-0813">Transport</keyword>
<name>A0ABD5RGH5_9EURY</name>
<evidence type="ECO:0000256" key="2">
    <source>
        <dbReference type="ARBA" id="ARBA00022448"/>
    </source>
</evidence>
<reference evidence="6 7" key="1">
    <citation type="journal article" date="2019" name="Int. J. Syst. Evol. Microbiol.">
        <title>The Global Catalogue of Microorganisms (GCM) 10K type strain sequencing project: providing services to taxonomists for standard genome sequencing and annotation.</title>
        <authorList>
            <consortium name="The Broad Institute Genomics Platform"/>
            <consortium name="The Broad Institute Genome Sequencing Center for Infectious Disease"/>
            <person name="Wu L."/>
            <person name="Ma J."/>
        </authorList>
    </citation>
    <scope>NUCLEOTIDE SEQUENCE [LARGE SCALE GENOMIC DNA]</scope>
    <source>
        <strain evidence="6 7">CGMCC 1.12237</strain>
    </source>
</reference>
<dbReference type="Proteomes" id="UP001596201">
    <property type="component" value="Unassembled WGS sequence"/>
</dbReference>
<dbReference type="PANTHER" id="PTHR43776">
    <property type="entry name" value="TRANSPORT ATP-BINDING PROTEIN"/>
    <property type="match status" value="1"/>
</dbReference>
<dbReference type="SMART" id="SM00382">
    <property type="entry name" value="AAA"/>
    <property type="match status" value="1"/>
</dbReference>
<dbReference type="PANTHER" id="PTHR43776:SF7">
    <property type="entry name" value="D,D-DIPEPTIDE TRANSPORT ATP-BINDING PROTEIN DDPF-RELATED"/>
    <property type="match status" value="1"/>
</dbReference>
<protein>
    <submittedName>
        <fullName evidence="6">ABC transporter ATP-binding protein</fullName>
    </submittedName>
</protein>
<dbReference type="EMBL" id="JBHSKX010000004">
    <property type="protein sequence ID" value="MFC5369199.1"/>
    <property type="molecule type" value="Genomic_DNA"/>
</dbReference>
<evidence type="ECO:0000313" key="6">
    <source>
        <dbReference type="EMBL" id="MFC5369199.1"/>
    </source>
</evidence>
<dbReference type="InterPro" id="IPR027417">
    <property type="entry name" value="P-loop_NTPase"/>
</dbReference>
<accession>A0ABD5RGH5</accession>
<dbReference type="GO" id="GO:0005524">
    <property type="term" value="F:ATP binding"/>
    <property type="evidence" value="ECO:0007669"/>
    <property type="project" value="UniProtKB-KW"/>
</dbReference>
<keyword evidence="7" id="KW-1185">Reference proteome</keyword>
<dbReference type="GO" id="GO:0055085">
    <property type="term" value="P:transmembrane transport"/>
    <property type="evidence" value="ECO:0007669"/>
    <property type="project" value="UniProtKB-ARBA"/>
</dbReference>
<dbReference type="InterPro" id="IPR050319">
    <property type="entry name" value="ABC_transp_ATP-bind"/>
</dbReference>
<evidence type="ECO:0000256" key="1">
    <source>
        <dbReference type="ARBA" id="ARBA00005417"/>
    </source>
</evidence>
<evidence type="ECO:0000313" key="7">
    <source>
        <dbReference type="Proteomes" id="UP001596201"/>
    </source>
</evidence>
<organism evidence="6 7">
    <name type="scientific">Salinirubrum litoreum</name>
    <dbReference type="NCBI Taxonomy" id="1126234"/>
    <lineage>
        <taxon>Archaea</taxon>
        <taxon>Methanobacteriati</taxon>
        <taxon>Methanobacteriota</taxon>
        <taxon>Stenosarchaea group</taxon>
        <taxon>Halobacteria</taxon>
        <taxon>Halobacteriales</taxon>
        <taxon>Haloferacaceae</taxon>
        <taxon>Salinirubrum</taxon>
    </lineage>
</organism>
<dbReference type="FunFam" id="3.40.50.300:FF:000016">
    <property type="entry name" value="Oligopeptide ABC transporter ATP-binding component"/>
    <property type="match status" value="1"/>
</dbReference>
<dbReference type="PROSITE" id="PS50893">
    <property type="entry name" value="ABC_TRANSPORTER_2"/>
    <property type="match status" value="1"/>
</dbReference>
<dbReference type="RefSeq" id="WP_227231252.1">
    <property type="nucleotide sequence ID" value="NZ_JAJCVJ010000003.1"/>
</dbReference>
<dbReference type="CDD" id="cd03257">
    <property type="entry name" value="ABC_NikE_OppD_transporters"/>
    <property type="match status" value="1"/>
</dbReference>
<comment type="similarity">
    <text evidence="1">Belongs to the ABC transporter superfamily.</text>
</comment>
<dbReference type="InterPro" id="IPR013563">
    <property type="entry name" value="Oligopep_ABC_C"/>
</dbReference>
<dbReference type="SUPFAM" id="SSF52540">
    <property type="entry name" value="P-loop containing nucleoside triphosphate hydrolases"/>
    <property type="match status" value="1"/>
</dbReference>
<sequence length="346" mass="38188">MTDPILAVDGLTKQFTMNSGVVSRLLGNTRTLTAVRDVSFEVGRGETLALVGESGAGKSTVGNVVTRIHRPTAGSVRYRGDDVHELSDERLRAYRQSVQMVFQDPYSSLDPRYRVGSTIAEPLKIHTDLSKAQRRDRVADLLETVNLDPDFADRYPHELSGGQLQRVSIATALSVDPEFIILDEPVSALDVSVQARILNLLMRLQRERELSYLFISHDLGVVKHLSDRVAVMYLGEIVEQGETAALFEGPAHPYTEGLLASVPQANPHVRRRGQRLTGEIPSPIDPPSGCPFHPRCEYATEECQTDDPPLEPVFEGREAACHHWEDVSAFDGDGKVPAEERGNADD</sequence>